<reference evidence="1" key="2">
    <citation type="journal article" date="2015" name="Data Brief">
        <title>Shoot transcriptome of the giant reed, Arundo donax.</title>
        <authorList>
            <person name="Barrero R.A."/>
            <person name="Guerrero F.D."/>
            <person name="Moolhuijzen P."/>
            <person name="Goolsby J.A."/>
            <person name="Tidwell J."/>
            <person name="Bellgard S.E."/>
            <person name="Bellgard M.I."/>
        </authorList>
    </citation>
    <scope>NUCLEOTIDE SEQUENCE</scope>
    <source>
        <tissue evidence="1">Shoot tissue taken approximately 20 cm above the soil surface</tissue>
    </source>
</reference>
<proteinExistence type="predicted"/>
<accession>A0A0A9GM48</accession>
<sequence length="26" mass="3317">MKSYCLCFFFLLCRYMCMSLYRETYT</sequence>
<organism evidence="1">
    <name type="scientific">Arundo donax</name>
    <name type="common">Giant reed</name>
    <name type="synonym">Donax arundinaceus</name>
    <dbReference type="NCBI Taxonomy" id="35708"/>
    <lineage>
        <taxon>Eukaryota</taxon>
        <taxon>Viridiplantae</taxon>
        <taxon>Streptophyta</taxon>
        <taxon>Embryophyta</taxon>
        <taxon>Tracheophyta</taxon>
        <taxon>Spermatophyta</taxon>
        <taxon>Magnoliopsida</taxon>
        <taxon>Liliopsida</taxon>
        <taxon>Poales</taxon>
        <taxon>Poaceae</taxon>
        <taxon>PACMAD clade</taxon>
        <taxon>Arundinoideae</taxon>
        <taxon>Arundineae</taxon>
        <taxon>Arundo</taxon>
    </lineage>
</organism>
<protein>
    <submittedName>
        <fullName evidence="1">Uncharacterized protein</fullName>
    </submittedName>
</protein>
<name>A0A0A9GM48_ARUDO</name>
<dbReference type="AlphaFoldDB" id="A0A0A9GM48"/>
<dbReference type="EMBL" id="GBRH01173397">
    <property type="protein sequence ID" value="JAE24499.1"/>
    <property type="molecule type" value="Transcribed_RNA"/>
</dbReference>
<reference evidence="1" key="1">
    <citation type="submission" date="2014-09" db="EMBL/GenBank/DDBJ databases">
        <authorList>
            <person name="Magalhaes I.L.F."/>
            <person name="Oliveira U."/>
            <person name="Santos F.R."/>
            <person name="Vidigal T.H.D.A."/>
            <person name="Brescovit A.D."/>
            <person name="Santos A.J."/>
        </authorList>
    </citation>
    <scope>NUCLEOTIDE SEQUENCE</scope>
    <source>
        <tissue evidence="1">Shoot tissue taken approximately 20 cm above the soil surface</tissue>
    </source>
</reference>
<evidence type="ECO:0000313" key="1">
    <source>
        <dbReference type="EMBL" id="JAE24499.1"/>
    </source>
</evidence>